<feature type="region of interest" description="Disordered" evidence="1">
    <location>
        <begin position="228"/>
        <end position="319"/>
    </location>
</feature>
<accession>A0A8B9HU60</accession>
<dbReference type="GO" id="GO:0000012">
    <property type="term" value="P:single strand break repair"/>
    <property type="evidence" value="ECO:0007669"/>
    <property type="project" value="InterPro"/>
</dbReference>
<dbReference type="Gene3D" id="2.60.120.260">
    <property type="entry name" value="Galactose-binding domain-like"/>
    <property type="match status" value="1"/>
</dbReference>
<reference evidence="3" key="1">
    <citation type="submission" date="2025-08" db="UniProtKB">
        <authorList>
            <consortium name="Ensembl"/>
        </authorList>
    </citation>
    <scope>IDENTIFICATION</scope>
</reference>
<feature type="compositionally biased region" description="Acidic residues" evidence="1">
    <location>
        <begin position="155"/>
        <end position="167"/>
    </location>
</feature>
<protein>
    <submittedName>
        <fullName evidence="3">Short transient receptor potential channel 2-like</fullName>
    </submittedName>
</protein>
<name>A0A8B9HU60_ASTMX</name>
<proteinExistence type="predicted"/>
<sequence length="446" mass="48376">MAPIRIKHVVSFTSQDPKNRVDNVCEGGGAGRPAPAPLDRSGVLKAELQLDRASTIGFIDVGNLGSAFIQVDVGRSSWPSDHPYVALLPTATLMSPADSRQGKGRQTVRMFKTADFLPQAAKESWDRLRITCSQPFNKHSQFGLSFLRLRTAEEQSDEVSADPEDTTAENQSTPSRMISVRDWLTSPALQNTFFGQKTGEGSPKEAQRSPAVLSRAERMVTAVQSVRRSLNNGPHNISSSSPLQNEAKTQDSASDSHLSGFSSPGSKTSNPVGHRRRSKTRQGEASMVSTPKRPRPTSSKKLPSKCSQTSTPTTRGGTKIDIKTLKHSPVKTHIPAPSSPKNIPDSPEPLESVCPICGVSFSPLYLPFHASSCLDSGPAELSGNVDSDILNSIPSPTAYGRSMEGDREQEDAFPSRAHQRHPGGEHGHDRRAAKDRRWHHPSAGRF</sequence>
<feature type="region of interest" description="Disordered" evidence="1">
    <location>
        <begin position="155"/>
        <end position="177"/>
    </location>
</feature>
<dbReference type="FunFam" id="2.60.120.260:FF:000025">
    <property type="entry name" value="DNA repair protein XRCC1 isoform X1"/>
    <property type="match status" value="1"/>
</dbReference>
<dbReference type="PANTHER" id="PTHR11370:SF4">
    <property type="entry name" value="DNA-REPAIR PROTEIN XRCC1 N-TERMINAL DOMAIN-CONTAINING PROTEIN"/>
    <property type="match status" value="1"/>
</dbReference>
<evidence type="ECO:0000259" key="2">
    <source>
        <dbReference type="Pfam" id="PF01834"/>
    </source>
</evidence>
<organism evidence="3 4">
    <name type="scientific">Astyanax mexicanus</name>
    <name type="common">Blind cave fish</name>
    <name type="synonym">Astyanax fasciatus mexicanus</name>
    <dbReference type="NCBI Taxonomy" id="7994"/>
    <lineage>
        <taxon>Eukaryota</taxon>
        <taxon>Metazoa</taxon>
        <taxon>Chordata</taxon>
        <taxon>Craniata</taxon>
        <taxon>Vertebrata</taxon>
        <taxon>Euteleostomi</taxon>
        <taxon>Actinopterygii</taxon>
        <taxon>Neopterygii</taxon>
        <taxon>Teleostei</taxon>
        <taxon>Ostariophysi</taxon>
        <taxon>Characiformes</taxon>
        <taxon>Characoidei</taxon>
        <taxon>Acestrorhamphidae</taxon>
        <taxon>Acestrorhamphinae</taxon>
        <taxon>Astyanax</taxon>
    </lineage>
</organism>
<dbReference type="Ensembl" id="ENSAMXT00005016480.1">
    <property type="protein sequence ID" value="ENSAMXP00005014893.1"/>
    <property type="gene ID" value="ENSAMXG00005007714.1"/>
</dbReference>
<feature type="compositionally biased region" description="Polar residues" evidence="1">
    <location>
        <begin position="228"/>
        <end position="271"/>
    </location>
</feature>
<feature type="domain" description="DNA-repair protein Xrcc1 N-terminal" evidence="2">
    <location>
        <begin position="1"/>
        <end position="149"/>
    </location>
</feature>
<dbReference type="Proteomes" id="UP000694621">
    <property type="component" value="Unplaced"/>
</dbReference>
<dbReference type="AlphaFoldDB" id="A0A8B9HU60"/>
<feature type="compositionally biased region" description="Basic residues" evidence="1">
    <location>
        <begin position="433"/>
        <end position="446"/>
    </location>
</feature>
<dbReference type="InterPro" id="IPR002706">
    <property type="entry name" value="Xrcc1_N"/>
</dbReference>
<dbReference type="GO" id="GO:0006284">
    <property type="term" value="P:base-excision repair"/>
    <property type="evidence" value="ECO:0007669"/>
    <property type="project" value="TreeGrafter"/>
</dbReference>
<evidence type="ECO:0000256" key="1">
    <source>
        <dbReference type="SAM" id="MobiDB-lite"/>
    </source>
</evidence>
<dbReference type="PANTHER" id="PTHR11370">
    <property type="entry name" value="DNA-REPAIR PROTEIN XRCC1"/>
    <property type="match status" value="1"/>
</dbReference>
<dbReference type="InterPro" id="IPR008979">
    <property type="entry name" value="Galactose-bd-like_sf"/>
</dbReference>
<feature type="compositionally biased region" description="Basic and acidic residues" evidence="1">
    <location>
        <begin position="422"/>
        <end position="432"/>
    </location>
</feature>
<dbReference type="GO" id="GO:0005634">
    <property type="term" value="C:nucleus"/>
    <property type="evidence" value="ECO:0007669"/>
    <property type="project" value="InterPro"/>
</dbReference>
<dbReference type="SUPFAM" id="SSF49785">
    <property type="entry name" value="Galactose-binding domain-like"/>
    <property type="match status" value="1"/>
</dbReference>
<feature type="region of interest" description="Disordered" evidence="1">
    <location>
        <begin position="392"/>
        <end position="446"/>
    </location>
</feature>
<evidence type="ECO:0000313" key="4">
    <source>
        <dbReference type="Proteomes" id="UP000694621"/>
    </source>
</evidence>
<evidence type="ECO:0000313" key="3">
    <source>
        <dbReference type="Ensembl" id="ENSAMXP00005014893.1"/>
    </source>
</evidence>
<feature type="region of interest" description="Disordered" evidence="1">
    <location>
        <begin position="193"/>
        <end position="214"/>
    </location>
</feature>
<dbReference type="GO" id="GO:0003684">
    <property type="term" value="F:damaged DNA binding"/>
    <property type="evidence" value="ECO:0007669"/>
    <property type="project" value="InterPro"/>
</dbReference>
<dbReference type="Pfam" id="PF01834">
    <property type="entry name" value="XRCC1_N"/>
    <property type="match status" value="1"/>
</dbReference>
<feature type="compositionally biased region" description="Polar residues" evidence="1">
    <location>
        <begin position="296"/>
        <end position="316"/>
    </location>
</feature>